<dbReference type="RefSeq" id="WP_066863890.1">
    <property type="nucleotide sequence ID" value="NZ_CABKVV010000013.1"/>
</dbReference>
<comment type="caution">
    <text evidence="2">The sequence shown here is derived from an EMBL/GenBank/DDBJ whole genome shotgun (WGS) entry which is preliminary data.</text>
</comment>
<dbReference type="Proteomes" id="UP001524473">
    <property type="component" value="Unassembled WGS sequence"/>
</dbReference>
<feature type="domain" description="N-acetyltransferase" evidence="1">
    <location>
        <begin position="2"/>
        <end position="140"/>
    </location>
</feature>
<protein>
    <submittedName>
        <fullName evidence="2">GNAT family N-acetyltransferase</fullName>
        <ecNumber evidence="2">2.3.1.-</ecNumber>
    </submittedName>
</protein>
<dbReference type="Gene3D" id="3.40.630.30">
    <property type="match status" value="1"/>
</dbReference>
<name>A0ABT1S2F9_9FIRM</name>
<dbReference type="InterPro" id="IPR016181">
    <property type="entry name" value="Acyl_CoA_acyltransferase"/>
</dbReference>
<evidence type="ECO:0000259" key="1">
    <source>
        <dbReference type="PROSITE" id="PS51186"/>
    </source>
</evidence>
<reference evidence="2 3" key="1">
    <citation type="submission" date="2022-06" db="EMBL/GenBank/DDBJ databases">
        <title>Isolation of gut microbiota from human fecal samples.</title>
        <authorList>
            <person name="Pamer E.G."/>
            <person name="Barat B."/>
            <person name="Waligurski E."/>
            <person name="Medina S."/>
            <person name="Paddock L."/>
            <person name="Mostad J."/>
        </authorList>
    </citation>
    <scope>NUCLEOTIDE SEQUENCE [LARGE SCALE GENOMIC DNA]</scope>
    <source>
        <strain evidence="2 3">DFI.9.73</strain>
    </source>
</reference>
<proteinExistence type="predicted"/>
<keyword evidence="2" id="KW-0012">Acyltransferase</keyword>
<accession>A0ABT1S2F9</accession>
<evidence type="ECO:0000313" key="3">
    <source>
        <dbReference type="Proteomes" id="UP001524473"/>
    </source>
</evidence>
<dbReference type="InterPro" id="IPR000182">
    <property type="entry name" value="GNAT_dom"/>
</dbReference>
<sequence length="143" mass="15808">MLTLLQRKELLELPELNGILAASVYDPTPERLAKRVRAYRQNASIAVFACREADIWKGVAVVQRTGSLGTLLDIAVSEKDRKQGIGRFLISGIIKSLALTDFYAETDEEAVGFYRSLGFTVTSLGDKYNSGSQRYLCQKGEEG</sequence>
<evidence type="ECO:0000313" key="2">
    <source>
        <dbReference type="EMBL" id="MCQ4841099.1"/>
    </source>
</evidence>
<dbReference type="EC" id="2.3.1.-" evidence="2"/>
<organism evidence="2 3">
    <name type="scientific">Neglectibacter timonensis</name>
    <dbReference type="NCBI Taxonomy" id="1776382"/>
    <lineage>
        <taxon>Bacteria</taxon>
        <taxon>Bacillati</taxon>
        <taxon>Bacillota</taxon>
        <taxon>Clostridia</taxon>
        <taxon>Eubacteriales</taxon>
        <taxon>Oscillospiraceae</taxon>
        <taxon>Neglectibacter</taxon>
    </lineage>
</organism>
<keyword evidence="2" id="KW-0808">Transferase</keyword>
<dbReference type="Pfam" id="PF13508">
    <property type="entry name" value="Acetyltransf_7"/>
    <property type="match status" value="1"/>
</dbReference>
<keyword evidence="3" id="KW-1185">Reference proteome</keyword>
<dbReference type="EMBL" id="JANFZH010000037">
    <property type="protein sequence ID" value="MCQ4841099.1"/>
    <property type="molecule type" value="Genomic_DNA"/>
</dbReference>
<dbReference type="PROSITE" id="PS51186">
    <property type="entry name" value="GNAT"/>
    <property type="match status" value="1"/>
</dbReference>
<dbReference type="GeneID" id="90532424"/>
<dbReference type="GO" id="GO:0016746">
    <property type="term" value="F:acyltransferase activity"/>
    <property type="evidence" value="ECO:0007669"/>
    <property type="project" value="UniProtKB-KW"/>
</dbReference>
<gene>
    <name evidence="2" type="ORF">NE695_14385</name>
</gene>
<dbReference type="SUPFAM" id="SSF55729">
    <property type="entry name" value="Acyl-CoA N-acyltransferases (Nat)"/>
    <property type="match status" value="1"/>
</dbReference>